<feature type="region of interest" description="Disordered" evidence="11">
    <location>
        <begin position="235"/>
        <end position="254"/>
    </location>
</feature>
<keyword evidence="13" id="KW-1185">Reference proteome</keyword>
<accession>L0E2I3</accession>
<keyword evidence="6" id="KW-0997">Cell inner membrane</keyword>
<protein>
    <recommendedName>
        <fullName evidence="3">Type II secretion system protein N</fullName>
    </recommendedName>
    <alternativeName>
        <fullName evidence="10">General secretion pathway protein N</fullName>
    </alternativeName>
</protein>
<evidence type="ECO:0000256" key="10">
    <source>
        <dbReference type="ARBA" id="ARBA00030772"/>
    </source>
</evidence>
<evidence type="ECO:0000256" key="1">
    <source>
        <dbReference type="ARBA" id="ARBA00004533"/>
    </source>
</evidence>
<evidence type="ECO:0000256" key="3">
    <source>
        <dbReference type="ARBA" id="ARBA00021563"/>
    </source>
</evidence>
<dbReference type="HOGENOM" id="CLU_092754_0_0_6"/>
<dbReference type="eggNOG" id="ENOG5033K58">
    <property type="taxonomic scope" value="Bacteria"/>
</dbReference>
<dbReference type="GO" id="GO:0005886">
    <property type="term" value="C:plasma membrane"/>
    <property type="evidence" value="ECO:0007669"/>
    <property type="project" value="UniProtKB-SubCell"/>
</dbReference>
<reference evidence="12" key="1">
    <citation type="submission" date="2015-12" db="EMBL/GenBank/DDBJ databases">
        <authorList>
            <person name="Tikhonova T.V."/>
            <person name="Pavlov A.R."/>
            <person name="Beletsky A.V."/>
            <person name="Mardanov A.V."/>
            <person name="Sorokin D.Y."/>
            <person name="Ravin N.V."/>
            <person name="Popov V.O."/>
        </authorList>
    </citation>
    <scope>NUCLEOTIDE SEQUENCE</scope>
    <source>
        <strain evidence="12">DSM 14787</strain>
    </source>
</reference>
<evidence type="ECO:0000256" key="2">
    <source>
        <dbReference type="ARBA" id="ARBA00007208"/>
    </source>
</evidence>
<proteinExistence type="inferred from homology"/>
<dbReference type="RefSeq" id="WP_015260549.1">
    <property type="nucleotide sequence ID" value="NC_019902.2"/>
</dbReference>
<evidence type="ECO:0000256" key="4">
    <source>
        <dbReference type="ARBA" id="ARBA00022448"/>
    </source>
</evidence>
<evidence type="ECO:0000256" key="6">
    <source>
        <dbReference type="ARBA" id="ARBA00022519"/>
    </source>
</evidence>
<comment type="similarity">
    <text evidence="2">Belongs to the GSP N family.</text>
</comment>
<dbReference type="GO" id="GO:0015628">
    <property type="term" value="P:protein secretion by the type II secretion system"/>
    <property type="evidence" value="ECO:0007669"/>
    <property type="project" value="InterPro"/>
</dbReference>
<keyword evidence="8" id="KW-0653">Protein transport</keyword>
<keyword evidence="4" id="KW-0813">Transport</keyword>
<evidence type="ECO:0000313" key="12">
    <source>
        <dbReference type="EMBL" id="AGA35457.1"/>
    </source>
</evidence>
<keyword evidence="7" id="KW-0812">Transmembrane</keyword>
<dbReference type="EMBL" id="CP003989">
    <property type="protein sequence ID" value="AGA35457.1"/>
    <property type="molecule type" value="Genomic_DNA"/>
</dbReference>
<evidence type="ECO:0000256" key="11">
    <source>
        <dbReference type="SAM" id="MobiDB-lite"/>
    </source>
</evidence>
<comment type="subcellular location">
    <subcellularLocation>
        <location evidence="1">Cell inner membrane</location>
    </subcellularLocation>
</comment>
<gene>
    <name evidence="12" type="ordered locus">TVNIR_3833</name>
</gene>
<dbReference type="KEGG" id="tni:TVNIR_3833"/>
<dbReference type="AlphaFoldDB" id="L0E2I3"/>
<evidence type="ECO:0000256" key="7">
    <source>
        <dbReference type="ARBA" id="ARBA00022692"/>
    </source>
</evidence>
<organism evidence="12 13">
    <name type="scientific">Thioalkalivibrio nitratireducens (strain DSM 14787 / UNIQEM 213 / ALEN2)</name>
    <dbReference type="NCBI Taxonomy" id="1255043"/>
    <lineage>
        <taxon>Bacteria</taxon>
        <taxon>Pseudomonadati</taxon>
        <taxon>Pseudomonadota</taxon>
        <taxon>Gammaproteobacteria</taxon>
        <taxon>Chromatiales</taxon>
        <taxon>Ectothiorhodospiraceae</taxon>
        <taxon>Thioalkalivibrio</taxon>
    </lineage>
</organism>
<dbReference type="Pfam" id="PF01203">
    <property type="entry name" value="T2SSN"/>
    <property type="match status" value="1"/>
</dbReference>
<dbReference type="GO" id="GO:0015627">
    <property type="term" value="C:type II protein secretion system complex"/>
    <property type="evidence" value="ECO:0007669"/>
    <property type="project" value="InterPro"/>
</dbReference>
<keyword evidence="9" id="KW-0472">Membrane</keyword>
<dbReference type="InterPro" id="IPR022792">
    <property type="entry name" value="T2SS_protein-GspN"/>
</dbReference>
<evidence type="ECO:0000256" key="9">
    <source>
        <dbReference type="ARBA" id="ARBA00023136"/>
    </source>
</evidence>
<evidence type="ECO:0000313" key="13">
    <source>
        <dbReference type="Proteomes" id="UP000010809"/>
    </source>
</evidence>
<keyword evidence="5" id="KW-1003">Cell membrane</keyword>
<dbReference type="Proteomes" id="UP000010809">
    <property type="component" value="Chromosome"/>
</dbReference>
<evidence type="ECO:0000256" key="8">
    <source>
        <dbReference type="ARBA" id="ARBA00022927"/>
    </source>
</evidence>
<evidence type="ECO:0000256" key="5">
    <source>
        <dbReference type="ARBA" id="ARBA00022475"/>
    </source>
</evidence>
<dbReference type="STRING" id="1255043.TVNIR_3833"/>
<sequence>MKRLLGAAAVVLVAYLVALAGTAPAGVVWRVAEPRLDLPFALEVATVSGSTWRGRADGIRVDGRDAGALAWRWQPAALLTGRLGLAVDWEGGRDQVTGRLRLRPGELQAQGVRGTLGAQRLQEWFDLPLLLNGQIGVDLPAIAWHFDTGFQEAQGALSWGGAAAGLPRPIPLGEYRAVLGLRDGMLLAEIESAPESPLDIAGAAGWRPDGGYRVDLVLRAAADATPALSGALNTAARPQPDGSHRITLGESAAW</sequence>
<name>L0E2I3_THIND</name>
<dbReference type="PATRIC" id="fig|1255043.3.peg.3868"/>